<dbReference type="Proteomes" id="UP001150538">
    <property type="component" value="Unassembled WGS sequence"/>
</dbReference>
<keyword evidence="5" id="KW-0496">Mitochondrion</keyword>
<organism evidence="6 7">
    <name type="scientific">Mycoemilia scoparia</name>
    <dbReference type="NCBI Taxonomy" id="417184"/>
    <lineage>
        <taxon>Eukaryota</taxon>
        <taxon>Fungi</taxon>
        <taxon>Fungi incertae sedis</taxon>
        <taxon>Zoopagomycota</taxon>
        <taxon>Kickxellomycotina</taxon>
        <taxon>Kickxellomycetes</taxon>
        <taxon>Kickxellales</taxon>
        <taxon>Kickxellaceae</taxon>
        <taxon>Mycoemilia</taxon>
    </lineage>
</organism>
<feature type="binding site" evidence="5">
    <location>
        <position position="170"/>
    </location>
    <ligand>
        <name>S-adenosyl-L-methionine</name>
        <dbReference type="ChEBI" id="CHEBI:59789"/>
    </ligand>
</feature>
<dbReference type="GO" id="GO:0046872">
    <property type="term" value="F:metal ion binding"/>
    <property type="evidence" value="ECO:0007669"/>
    <property type="project" value="UniProtKB-KW"/>
</dbReference>
<keyword evidence="5" id="KW-0472">Membrane</keyword>
<dbReference type="EC" id="2.1.1.114" evidence="5"/>
<proteinExistence type="inferred from homology"/>
<gene>
    <name evidence="5 6" type="primary">COQ3</name>
    <name evidence="6" type="ORF">H4219_002724</name>
</gene>
<evidence type="ECO:0000313" key="7">
    <source>
        <dbReference type="Proteomes" id="UP001150538"/>
    </source>
</evidence>
<dbReference type="CDD" id="cd02440">
    <property type="entry name" value="AdoMet_MTases"/>
    <property type="match status" value="1"/>
</dbReference>
<evidence type="ECO:0000256" key="2">
    <source>
        <dbReference type="ARBA" id="ARBA00022679"/>
    </source>
</evidence>
<comment type="caution">
    <text evidence="6">The sequence shown here is derived from an EMBL/GenBank/DDBJ whole genome shotgun (WGS) entry which is preliminary data.</text>
</comment>
<comment type="catalytic activity">
    <reaction evidence="5">
        <text>a 3-demethylubiquinol + S-adenosyl-L-methionine = a ubiquinol + S-adenosyl-L-homocysteine + H(+)</text>
        <dbReference type="Rhea" id="RHEA:44380"/>
        <dbReference type="Rhea" id="RHEA-COMP:9566"/>
        <dbReference type="Rhea" id="RHEA-COMP:10914"/>
        <dbReference type="ChEBI" id="CHEBI:15378"/>
        <dbReference type="ChEBI" id="CHEBI:17976"/>
        <dbReference type="ChEBI" id="CHEBI:57856"/>
        <dbReference type="ChEBI" id="CHEBI:59789"/>
        <dbReference type="ChEBI" id="CHEBI:84422"/>
        <dbReference type="EC" id="2.1.1.64"/>
    </reaction>
</comment>
<feature type="binding site" evidence="5">
    <location>
        <position position="171"/>
    </location>
    <ligand>
        <name>Mg(2+)</name>
        <dbReference type="ChEBI" id="CHEBI:18420"/>
    </ligand>
</feature>
<comment type="catalytic activity">
    <reaction evidence="5">
        <text>a 3-demethylubiquinone + S-adenosyl-L-methionine = a ubiquinone + S-adenosyl-L-homocysteine</text>
        <dbReference type="Rhea" id="RHEA:81215"/>
        <dbReference type="Rhea" id="RHEA-COMP:9565"/>
        <dbReference type="Rhea" id="RHEA-COMP:19654"/>
        <dbReference type="ChEBI" id="CHEBI:16389"/>
        <dbReference type="ChEBI" id="CHEBI:57856"/>
        <dbReference type="ChEBI" id="CHEBI:59789"/>
        <dbReference type="ChEBI" id="CHEBI:231825"/>
    </reaction>
</comment>
<comment type="subunit">
    <text evidence="5">Component of a multi-subunit COQ enzyme complex, composed of at least COQ3, COQ4, COQ5, COQ6, COQ7 and COQ9.</text>
</comment>
<feature type="binding site" evidence="5">
    <location>
        <position position="106"/>
    </location>
    <ligand>
        <name>S-adenosyl-L-methionine</name>
        <dbReference type="ChEBI" id="CHEBI:59789"/>
    </ligand>
</feature>
<dbReference type="AlphaFoldDB" id="A0A9W8DQ78"/>
<comment type="cofactor">
    <cofactor evidence="5">
        <name>Mg(2+)</name>
        <dbReference type="ChEBI" id="CHEBI:18420"/>
    </cofactor>
</comment>
<keyword evidence="5" id="KW-0460">Magnesium</keyword>
<keyword evidence="2 5" id="KW-0808">Transferase</keyword>
<protein>
    <recommendedName>
        <fullName evidence="5">Ubiquinone biosynthesis O-methyltransferase, mitochondrial</fullName>
    </recommendedName>
    <alternativeName>
        <fullName evidence="5">3-demethylubiquinol 3-O-methyltransferase</fullName>
        <ecNumber evidence="5">2.1.1.64</ecNumber>
    </alternativeName>
    <alternativeName>
        <fullName evidence="5">3-demethylubiquinone 3-O-methyltransferase</fullName>
        <ecNumber evidence="5">2.1.1.-</ecNumber>
    </alternativeName>
    <alternativeName>
        <fullName evidence="5">Polyprenyldihydroxybenzoate methyltransferase</fullName>
        <ecNumber evidence="5">2.1.1.114</ecNumber>
    </alternativeName>
</protein>
<feature type="binding site" evidence="5">
    <location>
        <position position="77"/>
    </location>
    <ligand>
        <name>S-adenosyl-L-methionine</name>
        <dbReference type="ChEBI" id="CHEBI:59789"/>
    </ligand>
</feature>
<feature type="binding site" evidence="5">
    <location>
        <position position="121"/>
    </location>
    <ligand>
        <name>S-adenosyl-L-methionine</name>
        <dbReference type="ChEBI" id="CHEBI:59789"/>
    </ligand>
</feature>
<dbReference type="Pfam" id="PF13489">
    <property type="entry name" value="Methyltransf_23"/>
    <property type="match status" value="1"/>
</dbReference>
<dbReference type="HAMAP" id="MF_00472">
    <property type="entry name" value="UbiG"/>
    <property type="match status" value="1"/>
</dbReference>
<comment type="subcellular location">
    <subcellularLocation>
        <location evidence="5">Mitochondrion inner membrane</location>
        <topology evidence="5">Peripheral membrane protein</topology>
        <orientation evidence="5">Matrix side</orientation>
    </subcellularLocation>
</comment>
<evidence type="ECO:0000256" key="3">
    <source>
        <dbReference type="ARBA" id="ARBA00022688"/>
    </source>
</evidence>
<dbReference type="GO" id="GO:0010420">
    <property type="term" value="F:polyprenyldihydroxybenzoate methyltransferase activity"/>
    <property type="evidence" value="ECO:0007669"/>
    <property type="project" value="UniProtKB-UniRule"/>
</dbReference>
<dbReference type="EC" id="2.1.1.64" evidence="5"/>
<comment type="function">
    <text evidence="5">O-methyltransferase required for two non-consecutive steps during ubiquinone biosynthesis. Catalyzes the 2 O-methylation of 3,4-dihydroxy-5-(all-trans-polyprenyl)benzoic acid into 4-hydroxy-3-methoxy-5-(all-trans-polyprenyl)benzoic acid. Also catalyzes the last step of ubiquinone biosynthesis by mediating methylation of 3-demethylubiquinone into ubiquinone. Also able to mediate the methylation of 3-demethylubiquinol into ubiquinol.</text>
</comment>
<keyword evidence="3 5" id="KW-0831">Ubiquinone biosynthesis</keyword>
<dbReference type="PANTHER" id="PTHR43464">
    <property type="entry name" value="METHYLTRANSFERASE"/>
    <property type="match status" value="1"/>
</dbReference>
<comment type="catalytic activity">
    <reaction evidence="5">
        <text>a 3,4-dihydroxy-5-(all-trans-polyprenyl)benzoate + S-adenosyl-L-methionine = a 4-hydroxy-3-methoxy-5-(all-trans-polyprenyl)benzoate + S-adenosyl-L-homocysteine + H(+)</text>
        <dbReference type="Rhea" id="RHEA:44452"/>
        <dbReference type="Rhea" id="RHEA-COMP:10930"/>
        <dbReference type="Rhea" id="RHEA-COMP:10931"/>
        <dbReference type="ChEBI" id="CHEBI:15378"/>
        <dbReference type="ChEBI" id="CHEBI:57856"/>
        <dbReference type="ChEBI" id="CHEBI:59789"/>
        <dbReference type="ChEBI" id="CHEBI:64694"/>
        <dbReference type="ChEBI" id="CHEBI:84443"/>
        <dbReference type="EC" id="2.1.1.114"/>
    </reaction>
</comment>
<dbReference type="InterPro" id="IPR029063">
    <property type="entry name" value="SAM-dependent_MTases_sf"/>
</dbReference>
<evidence type="ECO:0000256" key="5">
    <source>
        <dbReference type="HAMAP-Rule" id="MF_03190"/>
    </source>
</evidence>
<dbReference type="EC" id="2.1.1.-" evidence="5"/>
<keyword evidence="1 5" id="KW-0489">Methyltransferase</keyword>
<accession>A0A9W8DQ78</accession>
<keyword evidence="5" id="KW-0479">Metal-binding</keyword>
<feature type="binding site" evidence="5">
    <location>
        <position position="175"/>
    </location>
    <ligand>
        <name>Mg(2+)</name>
        <dbReference type="ChEBI" id="CHEBI:18420"/>
    </ligand>
</feature>
<keyword evidence="4 5" id="KW-0949">S-adenosyl-L-methionine</keyword>
<dbReference type="GO" id="GO:0061542">
    <property type="term" value="F:3-demethylubiquinol 3-O-methyltransferase activity"/>
    <property type="evidence" value="ECO:0007669"/>
    <property type="project" value="UniProtKB-UniRule"/>
</dbReference>
<keyword evidence="5" id="KW-0999">Mitochondrion inner membrane</keyword>
<feature type="binding site" evidence="5">
    <location>
        <position position="174"/>
    </location>
    <ligand>
        <name>Mg(2+)</name>
        <dbReference type="ChEBI" id="CHEBI:18420"/>
    </ligand>
</feature>
<dbReference type="PANTHER" id="PTHR43464:SF19">
    <property type="entry name" value="UBIQUINONE BIOSYNTHESIS O-METHYLTRANSFERASE, MITOCHONDRIAL"/>
    <property type="match status" value="1"/>
</dbReference>
<dbReference type="Gene3D" id="3.40.50.150">
    <property type="entry name" value="Vaccinia Virus protein VP39"/>
    <property type="match status" value="1"/>
</dbReference>
<evidence type="ECO:0000256" key="1">
    <source>
        <dbReference type="ARBA" id="ARBA00022603"/>
    </source>
</evidence>
<comment type="pathway">
    <text evidence="5">Cofactor biosynthesis; ubiquinone biosynthesis.</text>
</comment>
<dbReference type="NCBIfam" id="TIGR01983">
    <property type="entry name" value="UbiG"/>
    <property type="match status" value="1"/>
</dbReference>
<dbReference type="EMBL" id="JANBPU010000050">
    <property type="protein sequence ID" value="KAJ1918252.1"/>
    <property type="molecule type" value="Genomic_DNA"/>
</dbReference>
<sequence length="293" mass="32434">MMAITIYSLNSNRVIGRFAAFQHCPGISLYSKPYSQSSTKKDSSILPEEVSKFSALSSEWWDPEGPLKTLHQLNPARVSYINKWSQLLRANYRNKTLCGLEILDVGCGGGLLLGSSVTGIDASEESIKIAQMHLKKDPMLTSEESMIQYKCTTAENLAEAKKKFDVVVSSEVIEHVVDPRQFIESITSLVKPGGMVFISTINKTPIAALVDVIIPEYVLSIVPKGTHNYNMFVKPELIRNVLNDLKFQTLDTSGLIYNPLSQVWSVVESDVFGIPNAGIQANYIVCAQKRIDS</sequence>
<reference evidence="6" key="1">
    <citation type="submission" date="2022-07" db="EMBL/GenBank/DDBJ databases">
        <title>Phylogenomic reconstructions and comparative analyses of Kickxellomycotina fungi.</title>
        <authorList>
            <person name="Reynolds N.K."/>
            <person name="Stajich J.E."/>
            <person name="Barry K."/>
            <person name="Grigoriev I.V."/>
            <person name="Crous P."/>
            <person name="Smith M.E."/>
        </authorList>
    </citation>
    <scope>NUCLEOTIDE SEQUENCE</scope>
    <source>
        <strain evidence="6">NBRC 100468</strain>
    </source>
</reference>
<evidence type="ECO:0000313" key="6">
    <source>
        <dbReference type="EMBL" id="KAJ1918252.1"/>
    </source>
</evidence>
<evidence type="ECO:0000256" key="4">
    <source>
        <dbReference type="ARBA" id="ARBA00022691"/>
    </source>
</evidence>
<name>A0A9W8DQ78_9FUNG</name>
<dbReference type="GO" id="GO:0032259">
    <property type="term" value="P:methylation"/>
    <property type="evidence" value="ECO:0007669"/>
    <property type="project" value="UniProtKB-KW"/>
</dbReference>
<dbReference type="InterPro" id="IPR010233">
    <property type="entry name" value="UbiG_MeTrfase"/>
</dbReference>
<keyword evidence="7" id="KW-1185">Reference proteome</keyword>
<dbReference type="SUPFAM" id="SSF53335">
    <property type="entry name" value="S-adenosyl-L-methionine-dependent methyltransferases"/>
    <property type="match status" value="1"/>
</dbReference>
<comment type="similarity">
    <text evidence="5">Belongs to the class I-like SAM-binding methyltransferase superfamily. UbiG/COQ3 family.</text>
</comment>
<dbReference type="GO" id="GO:0031314">
    <property type="term" value="C:extrinsic component of mitochondrial inner membrane"/>
    <property type="evidence" value="ECO:0007669"/>
    <property type="project" value="UniProtKB-UniRule"/>
</dbReference>
<dbReference type="OrthoDB" id="3265906at2759"/>